<proteinExistence type="predicted"/>
<gene>
    <name evidence="8" type="ORF">KC640_03205</name>
</gene>
<evidence type="ECO:0000256" key="4">
    <source>
        <dbReference type="ARBA" id="ARBA00022691"/>
    </source>
</evidence>
<dbReference type="InterPro" id="IPR050320">
    <property type="entry name" value="N5-glutamine_MTase"/>
</dbReference>
<dbReference type="Pfam" id="PF05175">
    <property type="entry name" value="MTS"/>
    <property type="match status" value="1"/>
</dbReference>
<dbReference type="GO" id="GO:0032259">
    <property type="term" value="P:methylation"/>
    <property type="evidence" value="ECO:0007669"/>
    <property type="project" value="UniProtKB-KW"/>
</dbReference>
<dbReference type="Gene3D" id="3.40.50.150">
    <property type="entry name" value="Vaccinia Virus protein VP39"/>
    <property type="match status" value="1"/>
</dbReference>
<reference evidence="8" key="2">
    <citation type="journal article" date="2021" name="Microbiome">
        <title>Successional dynamics and alternative stable states in a saline activated sludge microbial community over 9 years.</title>
        <authorList>
            <person name="Wang Y."/>
            <person name="Ye J."/>
            <person name="Ju F."/>
            <person name="Liu L."/>
            <person name="Boyd J.A."/>
            <person name="Deng Y."/>
            <person name="Parks D.H."/>
            <person name="Jiang X."/>
            <person name="Yin X."/>
            <person name="Woodcroft B.J."/>
            <person name="Tyson G.W."/>
            <person name="Hugenholtz P."/>
            <person name="Polz M.F."/>
            <person name="Zhang T."/>
        </authorList>
    </citation>
    <scope>NUCLEOTIDE SEQUENCE</scope>
    <source>
        <strain evidence="8">HKST-UBA12</strain>
    </source>
</reference>
<dbReference type="InterPro" id="IPR040758">
    <property type="entry name" value="PrmC_N"/>
</dbReference>
<organism evidence="8 9">
    <name type="scientific">Candidatus Dojkabacteria bacterium</name>
    <dbReference type="NCBI Taxonomy" id="2099670"/>
    <lineage>
        <taxon>Bacteria</taxon>
        <taxon>Candidatus Dojkabacteria</taxon>
    </lineage>
</organism>
<feature type="non-terminal residue" evidence="8">
    <location>
        <position position="250"/>
    </location>
</feature>
<sequence>MIYSVMTVNQYLLDATRKLEQAGVGTARLDALVLLEDITGHDRSHLLANPDIQISTAQDAKLTKLLSRRAKHIPLAYIRGTTEFYGKNFVITPAVLEPRPESETMIELLTTLPNLPQNARLADVGTGSGALGIIAKLNHPNWSVELLEIDENALKIAQMNVDKYTMDTSVIRSDLLSESKQDNDVLLCNLPYVPDGYQINTAASHEPSIAIFGGPDGLAVYRKLFEQLRGVAKRPLYLLFESLPPQHAAL</sequence>
<evidence type="ECO:0000259" key="6">
    <source>
        <dbReference type="Pfam" id="PF05175"/>
    </source>
</evidence>
<keyword evidence="3" id="KW-0808">Transferase</keyword>
<dbReference type="InterPro" id="IPR029063">
    <property type="entry name" value="SAM-dependent_MTases_sf"/>
</dbReference>
<dbReference type="InterPro" id="IPR007848">
    <property type="entry name" value="Small_mtfrase_dom"/>
</dbReference>
<keyword evidence="4" id="KW-0949">S-adenosyl-L-methionine</keyword>
<dbReference type="InterPro" id="IPR004556">
    <property type="entry name" value="HemK-like"/>
</dbReference>
<dbReference type="PANTHER" id="PTHR18895:SF74">
    <property type="entry name" value="MTRF1L RELEASE FACTOR GLUTAMINE METHYLTRANSFERASE"/>
    <property type="match status" value="1"/>
</dbReference>
<dbReference type="EC" id="2.1.1.297" evidence="1"/>
<dbReference type="PANTHER" id="PTHR18895">
    <property type="entry name" value="HEMK METHYLTRANSFERASE"/>
    <property type="match status" value="1"/>
</dbReference>
<comment type="caution">
    <text evidence="8">The sequence shown here is derived from an EMBL/GenBank/DDBJ whole genome shotgun (WGS) entry which is preliminary data.</text>
</comment>
<reference evidence="8" key="1">
    <citation type="submission" date="2020-04" db="EMBL/GenBank/DDBJ databases">
        <authorList>
            <person name="Zhang T."/>
        </authorList>
    </citation>
    <scope>NUCLEOTIDE SEQUENCE</scope>
    <source>
        <strain evidence="8">HKST-UBA12</strain>
    </source>
</reference>
<dbReference type="EMBL" id="JAGQLI010000174">
    <property type="protein sequence ID" value="MCA9379412.1"/>
    <property type="molecule type" value="Genomic_DNA"/>
</dbReference>
<dbReference type="CDD" id="cd02440">
    <property type="entry name" value="AdoMet_MTases"/>
    <property type="match status" value="1"/>
</dbReference>
<dbReference type="Proteomes" id="UP000760819">
    <property type="component" value="Unassembled WGS sequence"/>
</dbReference>
<feature type="domain" description="Release factor glutamine methyltransferase N-terminal" evidence="7">
    <location>
        <begin position="12"/>
        <end position="80"/>
    </location>
</feature>
<evidence type="ECO:0000256" key="2">
    <source>
        <dbReference type="ARBA" id="ARBA00022603"/>
    </source>
</evidence>
<protein>
    <recommendedName>
        <fullName evidence="1">peptide chain release factor N(5)-glutamine methyltransferase</fullName>
        <ecNumber evidence="1">2.1.1.297</ecNumber>
    </recommendedName>
</protein>
<dbReference type="NCBIfam" id="TIGR00536">
    <property type="entry name" value="hemK_fam"/>
    <property type="match status" value="1"/>
</dbReference>
<comment type="catalytic activity">
    <reaction evidence="5">
        <text>L-glutaminyl-[peptide chain release factor] + S-adenosyl-L-methionine = N(5)-methyl-L-glutaminyl-[peptide chain release factor] + S-adenosyl-L-homocysteine + H(+)</text>
        <dbReference type="Rhea" id="RHEA:42896"/>
        <dbReference type="Rhea" id="RHEA-COMP:10271"/>
        <dbReference type="Rhea" id="RHEA-COMP:10272"/>
        <dbReference type="ChEBI" id="CHEBI:15378"/>
        <dbReference type="ChEBI" id="CHEBI:30011"/>
        <dbReference type="ChEBI" id="CHEBI:57856"/>
        <dbReference type="ChEBI" id="CHEBI:59789"/>
        <dbReference type="ChEBI" id="CHEBI:61891"/>
        <dbReference type="EC" id="2.1.1.297"/>
    </reaction>
</comment>
<feature type="domain" description="Methyltransferase small" evidence="6">
    <location>
        <begin position="108"/>
        <end position="196"/>
    </location>
</feature>
<evidence type="ECO:0000256" key="1">
    <source>
        <dbReference type="ARBA" id="ARBA00012771"/>
    </source>
</evidence>
<dbReference type="AlphaFoldDB" id="A0A955KZ19"/>
<evidence type="ECO:0000313" key="9">
    <source>
        <dbReference type="Proteomes" id="UP000760819"/>
    </source>
</evidence>
<evidence type="ECO:0000256" key="5">
    <source>
        <dbReference type="ARBA" id="ARBA00048391"/>
    </source>
</evidence>
<evidence type="ECO:0000256" key="3">
    <source>
        <dbReference type="ARBA" id="ARBA00022679"/>
    </source>
</evidence>
<dbReference type="SUPFAM" id="SSF53335">
    <property type="entry name" value="S-adenosyl-L-methionine-dependent methyltransferases"/>
    <property type="match status" value="1"/>
</dbReference>
<keyword evidence="2 8" id="KW-0489">Methyltransferase</keyword>
<accession>A0A955KZ19</accession>
<evidence type="ECO:0000313" key="8">
    <source>
        <dbReference type="EMBL" id="MCA9379412.1"/>
    </source>
</evidence>
<name>A0A955KZ19_9BACT</name>
<dbReference type="Pfam" id="PF17827">
    <property type="entry name" value="PrmC_N"/>
    <property type="match status" value="1"/>
</dbReference>
<dbReference type="Gene3D" id="1.10.8.10">
    <property type="entry name" value="DNA helicase RuvA subunit, C-terminal domain"/>
    <property type="match status" value="1"/>
</dbReference>
<evidence type="ECO:0000259" key="7">
    <source>
        <dbReference type="Pfam" id="PF17827"/>
    </source>
</evidence>
<dbReference type="GO" id="GO:0102559">
    <property type="term" value="F:peptide chain release factor N(5)-glutamine methyltransferase activity"/>
    <property type="evidence" value="ECO:0007669"/>
    <property type="project" value="UniProtKB-EC"/>
</dbReference>